<dbReference type="Pfam" id="PF19189">
    <property type="entry name" value="Mtf2"/>
    <property type="match status" value="1"/>
</dbReference>
<organism evidence="2 3">
    <name type="scientific">Zygosaccharomyces bailii (strain CLIB 213 / ATCC 58445 / CBS 680 / BCRC 21525 / NBRC 1098 / NCYC 1416 / NRRL Y-2227)</name>
    <dbReference type="NCBI Taxonomy" id="1333698"/>
    <lineage>
        <taxon>Eukaryota</taxon>
        <taxon>Fungi</taxon>
        <taxon>Dikarya</taxon>
        <taxon>Ascomycota</taxon>
        <taxon>Saccharomycotina</taxon>
        <taxon>Saccharomycetes</taxon>
        <taxon>Saccharomycetales</taxon>
        <taxon>Saccharomycetaceae</taxon>
        <taxon>Zygosaccharomyces</taxon>
    </lineage>
</organism>
<dbReference type="PANTHER" id="PTHR39468">
    <property type="entry name" value="CHROMOSOME 7, WHOLE GENOME SHOTGUN SEQUENCE"/>
    <property type="match status" value="1"/>
</dbReference>
<proteinExistence type="predicted"/>
<sequence>MLTIKPSFRNFRNFSTRFRCLQQQKEKVLGDKPTVAGHFKDEEDLASVPERSLFDQVFENIMRKEDARKKNSEEILRSAQNTTSVDAENEDSRGLQIVFENKNKGFTPEDQKLLDFFKNTSGSKVSKSAKLTRDDIRNYPVSLIANFEEAHEKLAQPYPKLKFNQEILRKLEDRERLKATLSTIMKPYVDTLIQRAETDYDFFIIIKELIKVFTKRDQNLDIGDQLLSAEILQQIKQNCIEHPDQLPAPYQVTLPYTVVKLLTSLDLDFPSERKYTIASYIYQECKRSPDVSLYLNVCNVDFYNVLLQLSWENYHDINQLKQLTAEMSINGIMGDLYTVEMLDKVCHDLKNVSDGIPEEESSQFNRQMSTTQVVWCRETDIQIRHVENYLRRLKENLA</sequence>
<name>A0A8J2X599_ZYGB2</name>
<reference evidence="3" key="1">
    <citation type="journal article" date="2013" name="Genome Announc.">
        <title>Genome sequence of the food spoilage yeast Zygosaccharomyces bailii CLIB 213(T).</title>
        <authorList>
            <person name="Galeote V."/>
            <person name="Bigey F."/>
            <person name="Devillers H."/>
            <person name="Neuveglise C."/>
            <person name="Dequin S."/>
        </authorList>
    </citation>
    <scope>NUCLEOTIDE SEQUENCE [LARGE SCALE GENOMIC DNA]</scope>
    <source>
        <strain evidence="3">CLIB 213 / ATCC 58445 / CBS 680 / CCRC 21525 / NBRC 1098 / NCYC 1416 / NRRL Y-2227</strain>
    </source>
</reference>
<evidence type="ECO:0000313" key="3">
    <source>
        <dbReference type="Proteomes" id="UP000019375"/>
    </source>
</evidence>
<keyword evidence="3" id="KW-1185">Reference proteome</keyword>
<feature type="domain" description="Mtf2-like C-terminal" evidence="1">
    <location>
        <begin position="179"/>
        <end position="395"/>
    </location>
</feature>
<dbReference type="EMBL" id="HG316454">
    <property type="protein sequence ID" value="CDF87592.1"/>
    <property type="molecule type" value="Genomic_DNA"/>
</dbReference>
<dbReference type="PANTHER" id="PTHR39468:SF1">
    <property type="entry name" value="MTF2-LIKE C-TERMINAL DOMAIN-CONTAINING PROTEIN"/>
    <property type="match status" value="1"/>
</dbReference>
<dbReference type="InterPro" id="IPR040009">
    <property type="entry name" value="Mtf2/C5D6.12-like"/>
</dbReference>
<accession>A0A8J2X599</accession>
<evidence type="ECO:0000259" key="1">
    <source>
        <dbReference type="Pfam" id="PF19189"/>
    </source>
</evidence>
<dbReference type="Proteomes" id="UP000019375">
    <property type="component" value="Unassembled WGS sequence"/>
</dbReference>
<dbReference type="GO" id="GO:0005739">
    <property type="term" value="C:mitochondrion"/>
    <property type="evidence" value="ECO:0007669"/>
    <property type="project" value="InterPro"/>
</dbReference>
<evidence type="ECO:0000313" key="2">
    <source>
        <dbReference type="EMBL" id="CDF87592.1"/>
    </source>
</evidence>
<protein>
    <submittedName>
        <fullName evidence="2">BN860_09956g1_1</fullName>
    </submittedName>
</protein>
<gene>
    <name evidence="2" type="ORF">BN860_09956g</name>
</gene>
<dbReference type="AlphaFoldDB" id="A0A8J2X599"/>
<dbReference type="InterPro" id="IPR043837">
    <property type="entry name" value="Mtf2-like_C"/>
</dbReference>
<dbReference type="OrthoDB" id="2444174at2759"/>